<dbReference type="AlphaFoldDB" id="A0A5J4U3M1"/>
<reference evidence="1 2" key="1">
    <citation type="submission" date="2019-03" db="EMBL/GenBank/DDBJ databases">
        <title>Single cell metagenomics reveals metabolic interactions within the superorganism composed of flagellate Streblomastix strix and complex community of Bacteroidetes bacteria on its surface.</title>
        <authorList>
            <person name="Treitli S.C."/>
            <person name="Kolisko M."/>
            <person name="Husnik F."/>
            <person name="Keeling P."/>
            <person name="Hampl V."/>
        </authorList>
    </citation>
    <scope>NUCLEOTIDE SEQUENCE [LARGE SCALE GENOMIC DNA]</scope>
    <source>
        <strain evidence="1">ST1C</strain>
    </source>
</reference>
<gene>
    <name evidence="1" type="ORF">EZS28_039620</name>
</gene>
<accession>A0A5J4U3M1</accession>
<feature type="non-terminal residue" evidence="1">
    <location>
        <position position="1"/>
    </location>
</feature>
<organism evidence="1 2">
    <name type="scientific">Streblomastix strix</name>
    <dbReference type="NCBI Taxonomy" id="222440"/>
    <lineage>
        <taxon>Eukaryota</taxon>
        <taxon>Metamonada</taxon>
        <taxon>Preaxostyla</taxon>
        <taxon>Oxymonadida</taxon>
        <taxon>Streblomastigidae</taxon>
        <taxon>Streblomastix</taxon>
    </lineage>
</organism>
<dbReference type="EMBL" id="SNRW01021147">
    <property type="protein sequence ID" value="KAA6364853.1"/>
    <property type="molecule type" value="Genomic_DNA"/>
</dbReference>
<comment type="caution">
    <text evidence="1">The sequence shown here is derived from an EMBL/GenBank/DDBJ whole genome shotgun (WGS) entry which is preliminary data.</text>
</comment>
<sequence length="87" mass="9550">SGTDSDNIESKLALFESKLLYLDNVYSTLSDEGIEEEGQGNCYNCISISELILINPFREHYEQQGYIGAGGSVNGCITSGRLARPKR</sequence>
<evidence type="ECO:0000313" key="2">
    <source>
        <dbReference type="Proteomes" id="UP000324800"/>
    </source>
</evidence>
<evidence type="ECO:0000313" key="1">
    <source>
        <dbReference type="EMBL" id="KAA6364853.1"/>
    </source>
</evidence>
<protein>
    <submittedName>
        <fullName evidence="1">Uncharacterized protein</fullName>
    </submittedName>
</protein>
<dbReference type="Proteomes" id="UP000324800">
    <property type="component" value="Unassembled WGS sequence"/>
</dbReference>
<proteinExistence type="predicted"/>
<name>A0A5J4U3M1_9EUKA</name>